<feature type="domain" description="Small EDRK-rich factor-like N-terminal" evidence="3">
    <location>
        <begin position="1"/>
        <end position="35"/>
    </location>
</feature>
<dbReference type="InParanoid" id="K3X6Y1"/>
<evidence type="ECO:0000259" key="3">
    <source>
        <dbReference type="Pfam" id="PF04419"/>
    </source>
</evidence>
<name>K3X6Y1_GLOUD</name>
<accession>K3X6Y1</accession>
<dbReference type="EMBL" id="GL376607">
    <property type="status" value="NOT_ANNOTATED_CDS"/>
    <property type="molecule type" value="Genomic_DNA"/>
</dbReference>
<feature type="compositionally biased region" description="Low complexity" evidence="2">
    <location>
        <begin position="15"/>
        <end position="28"/>
    </location>
</feature>
<dbReference type="Pfam" id="PF04419">
    <property type="entry name" value="SERF-like_N"/>
    <property type="match status" value="1"/>
</dbReference>
<dbReference type="VEuPathDB" id="FungiDB:PYU1_G012953"/>
<keyword evidence="5" id="KW-1185">Reference proteome</keyword>
<dbReference type="InterPro" id="IPR007513">
    <property type="entry name" value="SERF-like_N"/>
</dbReference>
<feature type="compositionally biased region" description="Basic and acidic residues" evidence="2">
    <location>
        <begin position="1"/>
        <end position="13"/>
    </location>
</feature>
<dbReference type="EnsemblProtists" id="PYU1_T012980">
    <property type="protein sequence ID" value="PYU1_T012980"/>
    <property type="gene ID" value="PYU1_G012953"/>
</dbReference>
<comment type="similarity">
    <text evidence="1">Belongs to the SERF family.</text>
</comment>
<dbReference type="eggNOG" id="ENOG502T42G">
    <property type="taxonomic scope" value="Eukaryota"/>
</dbReference>
<reference evidence="5" key="2">
    <citation type="submission" date="2010-04" db="EMBL/GenBank/DDBJ databases">
        <authorList>
            <person name="Buell R."/>
            <person name="Hamilton J."/>
            <person name="Hostetler J."/>
        </authorList>
    </citation>
    <scope>NUCLEOTIDE SEQUENCE [LARGE SCALE GENOMIC DNA]</scope>
    <source>
        <strain evidence="5">DAOM:BR144</strain>
    </source>
</reference>
<proteinExistence type="inferred from homology"/>
<evidence type="ECO:0000313" key="4">
    <source>
        <dbReference type="EnsemblProtists" id="PYU1_T012980"/>
    </source>
</evidence>
<sequence>MARGNQRDVDRARAQARAAKNTKATTTKGDPNARREADAKALQEKIAKKAAMKAEGGGQQAPPAKKK</sequence>
<evidence type="ECO:0000256" key="2">
    <source>
        <dbReference type="SAM" id="MobiDB-lite"/>
    </source>
</evidence>
<dbReference type="PANTHER" id="PTHR13596">
    <property type="entry name" value="SMALL EDRK-RICH FACTOR 1"/>
    <property type="match status" value="1"/>
</dbReference>
<dbReference type="Proteomes" id="UP000019132">
    <property type="component" value="Unassembled WGS sequence"/>
</dbReference>
<organism evidence="4 5">
    <name type="scientific">Globisporangium ultimum (strain ATCC 200006 / CBS 805.95 / DAOM BR144)</name>
    <name type="common">Pythium ultimum</name>
    <dbReference type="NCBI Taxonomy" id="431595"/>
    <lineage>
        <taxon>Eukaryota</taxon>
        <taxon>Sar</taxon>
        <taxon>Stramenopiles</taxon>
        <taxon>Oomycota</taxon>
        <taxon>Peronosporomycetes</taxon>
        <taxon>Pythiales</taxon>
        <taxon>Pythiaceae</taxon>
        <taxon>Globisporangium</taxon>
    </lineage>
</organism>
<evidence type="ECO:0000313" key="5">
    <source>
        <dbReference type="Proteomes" id="UP000019132"/>
    </source>
</evidence>
<dbReference type="AlphaFoldDB" id="K3X6Y1"/>
<feature type="region of interest" description="Disordered" evidence="2">
    <location>
        <begin position="1"/>
        <end position="67"/>
    </location>
</feature>
<dbReference type="PANTHER" id="PTHR13596:SF0">
    <property type="entry name" value="SI:CH211-39K3.2-RELATED"/>
    <property type="match status" value="1"/>
</dbReference>
<protein>
    <recommendedName>
        <fullName evidence="3">Small EDRK-rich factor-like N-terminal domain-containing protein</fullName>
    </recommendedName>
</protein>
<dbReference type="HOGENOM" id="CLU_165034_0_2_1"/>
<reference evidence="4" key="3">
    <citation type="submission" date="2015-02" db="UniProtKB">
        <authorList>
            <consortium name="EnsemblProtists"/>
        </authorList>
    </citation>
    <scope>IDENTIFICATION</scope>
    <source>
        <strain evidence="4">DAOM BR144</strain>
    </source>
</reference>
<feature type="compositionally biased region" description="Basic and acidic residues" evidence="2">
    <location>
        <begin position="31"/>
        <end position="47"/>
    </location>
</feature>
<reference evidence="5" key="1">
    <citation type="journal article" date="2010" name="Genome Biol.">
        <title>Genome sequence of the necrotrophic plant pathogen Pythium ultimum reveals original pathogenicity mechanisms and effector repertoire.</title>
        <authorList>
            <person name="Levesque C.A."/>
            <person name="Brouwer H."/>
            <person name="Cano L."/>
            <person name="Hamilton J.P."/>
            <person name="Holt C."/>
            <person name="Huitema E."/>
            <person name="Raffaele S."/>
            <person name="Robideau G.P."/>
            <person name="Thines M."/>
            <person name="Win J."/>
            <person name="Zerillo M.M."/>
            <person name="Beakes G.W."/>
            <person name="Boore J.L."/>
            <person name="Busam D."/>
            <person name="Dumas B."/>
            <person name="Ferriera S."/>
            <person name="Fuerstenberg S.I."/>
            <person name="Gachon C.M."/>
            <person name="Gaulin E."/>
            <person name="Govers F."/>
            <person name="Grenville-Briggs L."/>
            <person name="Horner N."/>
            <person name="Hostetler J."/>
            <person name="Jiang R.H."/>
            <person name="Johnson J."/>
            <person name="Krajaejun T."/>
            <person name="Lin H."/>
            <person name="Meijer H.J."/>
            <person name="Moore B."/>
            <person name="Morris P."/>
            <person name="Phuntmart V."/>
            <person name="Puiu D."/>
            <person name="Shetty J."/>
            <person name="Stajich J.E."/>
            <person name="Tripathy S."/>
            <person name="Wawra S."/>
            <person name="van West P."/>
            <person name="Whitty B.R."/>
            <person name="Coutinho P.M."/>
            <person name="Henrissat B."/>
            <person name="Martin F."/>
            <person name="Thomas P.D."/>
            <person name="Tyler B.M."/>
            <person name="De Vries R.P."/>
            <person name="Kamoun S."/>
            <person name="Yandell M."/>
            <person name="Tisserat N."/>
            <person name="Buell C.R."/>
        </authorList>
    </citation>
    <scope>NUCLEOTIDE SEQUENCE</scope>
    <source>
        <strain evidence="5">DAOM:BR144</strain>
    </source>
</reference>
<evidence type="ECO:0000256" key="1">
    <source>
        <dbReference type="ARBA" id="ARBA00007309"/>
    </source>
</evidence>
<dbReference type="InterPro" id="IPR040211">
    <property type="entry name" value="SERF1/2-like"/>
</dbReference>
<dbReference type="OMA" id="WIFLDSM"/>